<organism evidence="2 3">
    <name type="scientific">Lactuca virosa</name>
    <dbReference type="NCBI Taxonomy" id="75947"/>
    <lineage>
        <taxon>Eukaryota</taxon>
        <taxon>Viridiplantae</taxon>
        <taxon>Streptophyta</taxon>
        <taxon>Embryophyta</taxon>
        <taxon>Tracheophyta</taxon>
        <taxon>Spermatophyta</taxon>
        <taxon>Magnoliopsida</taxon>
        <taxon>eudicotyledons</taxon>
        <taxon>Gunneridae</taxon>
        <taxon>Pentapetalae</taxon>
        <taxon>asterids</taxon>
        <taxon>campanulids</taxon>
        <taxon>Asterales</taxon>
        <taxon>Asteraceae</taxon>
        <taxon>Cichorioideae</taxon>
        <taxon>Cichorieae</taxon>
        <taxon>Lactucinae</taxon>
        <taxon>Lactuca</taxon>
    </lineage>
</organism>
<dbReference type="AlphaFoldDB" id="A0AAU9LGD2"/>
<evidence type="ECO:0000313" key="3">
    <source>
        <dbReference type="Proteomes" id="UP001157418"/>
    </source>
</evidence>
<comment type="caution">
    <text evidence="2">The sequence shown here is derived from an EMBL/GenBank/DDBJ whole genome shotgun (WGS) entry which is preliminary data.</text>
</comment>
<evidence type="ECO:0000256" key="1">
    <source>
        <dbReference type="SAM" id="MobiDB-lite"/>
    </source>
</evidence>
<evidence type="ECO:0000313" key="2">
    <source>
        <dbReference type="EMBL" id="CAH1413452.1"/>
    </source>
</evidence>
<name>A0AAU9LGD2_9ASTR</name>
<proteinExistence type="predicted"/>
<feature type="region of interest" description="Disordered" evidence="1">
    <location>
        <begin position="1"/>
        <end position="20"/>
    </location>
</feature>
<reference evidence="2 3" key="1">
    <citation type="submission" date="2022-01" db="EMBL/GenBank/DDBJ databases">
        <authorList>
            <person name="Xiong W."/>
            <person name="Schranz E."/>
        </authorList>
    </citation>
    <scope>NUCLEOTIDE SEQUENCE [LARGE SCALE GENOMIC DNA]</scope>
</reference>
<keyword evidence="3" id="KW-1185">Reference proteome</keyword>
<gene>
    <name evidence="2" type="ORF">LVIROSA_LOCUS1413</name>
</gene>
<dbReference type="EMBL" id="CAKMRJ010000001">
    <property type="protein sequence ID" value="CAH1413452.1"/>
    <property type="molecule type" value="Genomic_DNA"/>
</dbReference>
<accession>A0AAU9LGD2</accession>
<dbReference type="Proteomes" id="UP001157418">
    <property type="component" value="Unassembled WGS sequence"/>
</dbReference>
<protein>
    <submittedName>
        <fullName evidence="2">Uncharacterized protein</fullName>
    </submittedName>
</protein>
<sequence>MANGGSSQIRTSNDGDNNLNISSGVTSSLNILDDNSKKYLDDLFDNIERKDDKFGWLFGGSPVAGHELNVVEQEDGQNQLMEFPMDEVAWKLIIDSNRM</sequence>